<dbReference type="RefSeq" id="WP_155035173.1">
    <property type="nucleotide sequence ID" value="NZ_JBHTIG010000050.1"/>
</dbReference>
<protein>
    <submittedName>
        <fullName evidence="3">META domain-containing protein</fullName>
    </submittedName>
</protein>
<accession>A0A7K1GJY2</accession>
<proteinExistence type="predicted"/>
<evidence type="ECO:0000313" key="3">
    <source>
        <dbReference type="EMBL" id="MTH29192.1"/>
    </source>
</evidence>
<dbReference type="Proteomes" id="UP000488936">
    <property type="component" value="Unassembled WGS sequence"/>
</dbReference>
<evidence type="ECO:0000259" key="2">
    <source>
        <dbReference type="Pfam" id="PF03724"/>
    </source>
</evidence>
<feature type="chain" id="PRO_5029832046" evidence="1">
    <location>
        <begin position="21"/>
        <end position="154"/>
    </location>
</feature>
<dbReference type="OrthoDB" id="880459at2"/>
<feature type="domain" description="DUF306" evidence="2">
    <location>
        <begin position="42"/>
        <end position="150"/>
    </location>
</feature>
<gene>
    <name evidence="3" type="ORF">GJV77_04555</name>
</gene>
<keyword evidence="1" id="KW-0732">Signal</keyword>
<name>A0A7K1GJY2_9FLAO</name>
<dbReference type="Pfam" id="PF03724">
    <property type="entry name" value="META"/>
    <property type="match status" value="1"/>
</dbReference>
<comment type="caution">
    <text evidence="3">The sequence shown here is derived from an EMBL/GenBank/DDBJ whole genome shotgun (WGS) entry which is preliminary data.</text>
</comment>
<sequence>MKVKILTLLFAFTLFSTVGCSSKQKTIQIDQEQTMVESDLYRSWELVKLYDDKGQEVDLKEAYKGGLPTVAFNKEKNNVKGFDGCNSFNGNVLEVSGSQVDFGDYYMSTEMYCEGVGSGDFLRALATATSYAFDKGELLLKFDGAVIAVFKPTK</sequence>
<dbReference type="AlphaFoldDB" id="A0A7K1GJY2"/>
<organism evidence="3 4">
    <name type="scientific">Myroides pelagicus</name>
    <dbReference type="NCBI Taxonomy" id="270914"/>
    <lineage>
        <taxon>Bacteria</taxon>
        <taxon>Pseudomonadati</taxon>
        <taxon>Bacteroidota</taxon>
        <taxon>Flavobacteriia</taxon>
        <taxon>Flavobacteriales</taxon>
        <taxon>Flavobacteriaceae</taxon>
        <taxon>Myroides</taxon>
    </lineage>
</organism>
<dbReference type="InterPro" id="IPR005184">
    <property type="entry name" value="DUF306_Meta_HslJ"/>
</dbReference>
<evidence type="ECO:0000256" key="1">
    <source>
        <dbReference type="SAM" id="SignalP"/>
    </source>
</evidence>
<dbReference type="Gene3D" id="2.40.128.270">
    <property type="match status" value="1"/>
</dbReference>
<reference evidence="3 4" key="1">
    <citation type="journal article" date="2006" name="Int. J. Syst. Evol. Microbiol.">
        <title>Myroides pelagicus sp. nov., isolated from seawater in Thailand.</title>
        <authorList>
            <person name="Yoon J."/>
            <person name="Maneerat S."/>
            <person name="Kawai F."/>
            <person name="Yokota A."/>
        </authorList>
    </citation>
    <scope>NUCLEOTIDE SEQUENCE [LARGE SCALE GENOMIC DNA]</scope>
    <source>
        <strain evidence="3 4">SM1T</strain>
    </source>
</reference>
<evidence type="ECO:0000313" key="4">
    <source>
        <dbReference type="Proteomes" id="UP000488936"/>
    </source>
</evidence>
<keyword evidence="4" id="KW-1185">Reference proteome</keyword>
<feature type="signal peptide" evidence="1">
    <location>
        <begin position="1"/>
        <end position="20"/>
    </location>
</feature>
<dbReference type="PROSITE" id="PS51257">
    <property type="entry name" value="PROKAR_LIPOPROTEIN"/>
    <property type="match status" value="1"/>
</dbReference>
<dbReference type="EMBL" id="WMJY01000007">
    <property type="protein sequence ID" value="MTH29192.1"/>
    <property type="molecule type" value="Genomic_DNA"/>
</dbReference>
<dbReference type="InterPro" id="IPR038670">
    <property type="entry name" value="HslJ-like_sf"/>
</dbReference>